<feature type="domain" description="Flavoprotein" evidence="6">
    <location>
        <begin position="5"/>
        <end position="173"/>
    </location>
</feature>
<evidence type="ECO:0000256" key="4">
    <source>
        <dbReference type="ARBA" id="ARBA00022679"/>
    </source>
</evidence>
<dbReference type="InterPro" id="IPR004507">
    <property type="entry name" value="UbiX-like"/>
</dbReference>
<feature type="binding site" evidence="5">
    <location>
        <position position="169"/>
    </location>
    <ligand>
        <name>dimethylallyl phosphate</name>
        <dbReference type="ChEBI" id="CHEBI:88052"/>
    </ligand>
</feature>
<comment type="similarity">
    <text evidence="5">Belongs to the UbiX/PAD1 family.</text>
</comment>
<proteinExistence type="inferred from homology"/>
<evidence type="ECO:0000256" key="3">
    <source>
        <dbReference type="ARBA" id="ARBA00022643"/>
    </source>
</evidence>
<evidence type="ECO:0000313" key="7">
    <source>
        <dbReference type="EMBL" id="AIF17338.1"/>
    </source>
</evidence>
<gene>
    <name evidence="5 7" type="primary">ubiX</name>
</gene>
<evidence type="ECO:0000259" key="6">
    <source>
        <dbReference type="Pfam" id="PF02441"/>
    </source>
</evidence>
<dbReference type="EC" id="2.5.1.129" evidence="5"/>
<comment type="function">
    <text evidence="5">Flavin prenyltransferase that catalyzes the synthesis of the prenylated FMN cofactor (prenyl-FMN) for 4-hydroxy-3-polyprenylbenzoic acid decarboxylase UbiD. The prenyltransferase is metal-independent and links a dimethylallyl moiety from dimethylallyl monophosphate (DMAP) to the flavin N5 and C6 atoms of FMN.</text>
</comment>
<feature type="binding site" evidence="5">
    <location>
        <position position="123"/>
    </location>
    <ligand>
        <name>FMN</name>
        <dbReference type="ChEBI" id="CHEBI:58210"/>
    </ligand>
</feature>
<dbReference type="GO" id="GO:0106141">
    <property type="term" value="F:flavin prenyltransferase activity"/>
    <property type="evidence" value="ECO:0007669"/>
    <property type="project" value="UniProtKB-EC"/>
</dbReference>
<comment type="catalytic activity">
    <reaction evidence="5">
        <text>dimethylallyl phosphate + FMNH2 = prenylated FMNH2 + phosphate</text>
        <dbReference type="Rhea" id="RHEA:37743"/>
        <dbReference type="ChEBI" id="CHEBI:43474"/>
        <dbReference type="ChEBI" id="CHEBI:57618"/>
        <dbReference type="ChEBI" id="CHEBI:87467"/>
        <dbReference type="ChEBI" id="CHEBI:88052"/>
        <dbReference type="EC" id="2.5.1.129"/>
    </reaction>
</comment>
<feature type="binding site" evidence="5">
    <location>
        <begin position="10"/>
        <end position="12"/>
    </location>
    <ligand>
        <name>FMN</name>
        <dbReference type="ChEBI" id="CHEBI:58210"/>
    </ligand>
</feature>
<dbReference type="Gene3D" id="3.40.50.1950">
    <property type="entry name" value="Flavin prenyltransferase-like"/>
    <property type="match status" value="1"/>
</dbReference>
<evidence type="ECO:0000256" key="2">
    <source>
        <dbReference type="ARBA" id="ARBA00022630"/>
    </source>
</evidence>
<dbReference type="GO" id="GO:0016829">
    <property type="term" value="F:lyase activity"/>
    <property type="evidence" value="ECO:0007669"/>
    <property type="project" value="UniProtKB-KW"/>
</dbReference>
<evidence type="ECO:0000256" key="5">
    <source>
        <dbReference type="HAMAP-Rule" id="MF_01984"/>
    </source>
</evidence>
<feature type="binding site" evidence="5">
    <location>
        <position position="153"/>
    </location>
    <ligand>
        <name>dimethylallyl phosphate</name>
        <dbReference type="ChEBI" id="CHEBI:88052"/>
    </ligand>
</feature>
<dbReference type="EMBL" id="KF901079">
    <property type="protein sequence ID" value="AIF17338.1"/>
    <property type="molecule type" value="Genomic_DNA"/>
</dbReference>
<dbReference type="AlphaFoldDB" id="A0A075HU04"/>
<accession>A0A075HU04</accession>
<dbReference type="InterPro" id="IPR036551">
    <property type="entry name" value="Flavin_trans-like"/>
</dbReference>
<evidence type="ECO:0000256" key="1">
    <source>
        <dbReference type="ARBA" id="ARBA00022602"/>
    </source>
</evidence>
<reference evidence="7" key="1">
    <citation type="journal article" date="2014" name="Genome Biol. Evol.">
        <title>Pangenome evidence for extensive interdomain horizontal transfer affecting lineage core and shell genes in uncultured planktonic thaumarchaeota and euryarchaeota.</title>
        <authorList>
            <person name="Deschamps P."/>
            <person name="Zivanovic Y."/>
            <person name="Moreira D."/>
            <person name="Rodriguez-Valera F."/>
            <person name="Lopez-Garcia P."/>
        </authorList>
    </citation>
    <scope>NUCLEOTIDE SEQUENCE</scope>
</reference>
<keyword evidence="2 5" id="KW-0285">Flavoprotein</keyword>
<dbReference type="SUPFAM" id="SSF52507">
    <property type="entry name" value="Homo-oligomeric flavin-containing Cys decarboxylases, HFCD"/>
    <property type="match status" value="1"/>
</dbReference>
<organism evidence="7">
    <name type="scientific">uncultured marine group II/III euryarchaeote KM3_77_D02</name>
    <dbReference type="NCBI Taxonomy" id="1456509"/>
    <lineage>
        <taxon>Archaea</taxon>
        <taxon>Methanobacteriati</taxon>
        <taxon>Methanobacteriota</taxon>
        <taxon>environmental samples</taxon>
    </lineage>
</organism>
<comment type="caution">
    <text evidence="5">Lacks conserved residue(s) required for the propagation of feature annotation.</text>
</comment>
<sequence length="192" mass="20262">MPEAVVAITGASGAQYGVRLLDQLVNAGWSVNLIVTSAGAINLDLECGITPEELAGHDSVTLEDNGNLAARAASGSARFDAYVFCPASGTTIAKIATGISDNLATRSALVALKERRKVIVVPRETPVSTPHLEAMAKMSSWGVVVLPASPGFYHSPTTIEDLVDFVVARILDQMDVDHSLSKRWTGEEVSSQ</sequence>
<keyword evidence="3 5" id="KW-0288">FMN</keyword>
<feature type="binding site" evidence="5">
    <location>
        <position position="36"/>
    </location>
    <ligand>
        <name>FMN</name>
        <dbReference type="ChEBI" id="CHEBI:58210"/>
    </ligand>
</feature>
<keyword evidence="4 5" id="KW-0808">Transferase</keyword>
<dbReference type="InterPro" id="IPR003382">
    <property type="entry name" value="Flavoprotein"/>
</dbReference>
<keyword evidence="7" id="KW-0456">Lyase</keyword>
<dbReference type="Pfam" id="PF02441">
    <property type="entry name" value="Flavoprotein"/>
    <property type="match status" value="1"/>
</dbReference>
<protein>
    <recommendedName>
        <fullName evidence="5">Flavin prenyltransferase UbiX</fullName>
        <ecNumber evidence="5">2.5.1.129</ecNumber>
    </recommendedName>
</protein>
<dbReference type="NCBIfam" id="TIGR00421">
    <property type="entry name" value="ubiX_pad"/>
    <property type="match status" value="1"/>
</dbReference>
<name>A0A075HU04_9EURY</name>
<keyword evidence="1 5" id="KW-0637">Prenyltransferase</keyword>
<dbReference type="HAMAP" id="MF_01984">
    <property type="entry name" value="ubiX_pad"/>
    <property type="match status" value="1"/>
</dbReference>
<feature type="binding site" evidence="5">
    <location>
        <begin position="88"/>
        <end position="91"/>
    </location>
    <ligand>
        <name>FMN</name>
        <dbReference type="ChEBI" id="CHEBI:58210"/>
    </ligand>
</feature>